<evidence type="ECO:0000313" key="1">
    <source>
        <dbReference type="EMBL" id="AWO74746.1"/>
    </source>
</evidence>
<protein>
    <submittedName>
        <fullName evidence="1">Uncharacterized protein</fullName>
    </submittedName>
</protein>
<name>A0A2Z3N790_GEOTH</name>
<dbReference type="AlphaFoldDB" id="A0A2Z3N790"/>
<organism evidence="1 2">
    <name type="scientific">Geobacillus thermoleovorans</name>
    <name type="common">Bacillus thermoleovorans</name>
    <dbReference type="NCBI Taxonomy" id="33941"/>
    <lineage>
        <taxon>Bacteria</taxon>
        <taxon>Bacillati</taxon>
        <taxon>Bacillota</taxon>
        <taxon>Bacilli</taxon>
        <taxon>Bacillales</taxon>
        <taxon>Anoxybacillaceae</taxon>
        <taxon>Geobacillus</taxon>
        <taxon>Geobacillus thermoleovorans group</taxon>
    </lineage>
</organism>
<proteinExistence type="predicted"/>
<gene>
    <name evidence="1" type="ORF">C1N76_09620</name>
</gene>
<dbReference type="Proteomes" id="UP000246996">
    <property type="component" value="Chromosome"/>
</dbReference>
<reference evidence="2" key="1">
    <citation type="submission" date="2018-02" db="EMBL/GenBank/DDBJ databases">
        <title>The complete genome of bacterial strain SGAirxxxx.</title>
        <authorList>
            <person name="Schuster S.C."/>
        </authorList>
    </citation>
    <scope>NUCLEOTIDE SEQUENCE [LARGE SCALE GENOMIC DNA]</scope>
    <source>
        <strain evidence="2">SGAir0734</strain>
    </source>
</reference>
<dbReference type="EMBL" id="CP027303">
    <property type="protein sequence ID" value="AWO74746.1"/>
    <property type="molecule type" value="Genomic_DNA"/>
</dbReference>
<evidence type="ECO:0000313" key="2">
    <source>
        <dbReference type="Proteomes" id="UP000246996"/>
    </source>
</evidence>
<dbReference type="RefSeq" id="WP_110107563.1">
    <property type="nucleotide sequence ID" value="NZ_CP027303.2"/>
</dbReference>
<sequence>MILPAEKSSSTGIDEYFRLPKTQAVRARFPVSEPLIRETVGEEHVWLPHVEETATPMKTVIWRNEHSFGRVTPFIYDQVRKAENIAKLQAIRELGSDWNGNGADSFSGKLIEKVFNVIHTIIKQPKLFPTARDSIQLEFEKENGDYLEFELFENKIDVFVSYADGCEMETSIPYDVREINRIIVDFYEPKDRTGRKAV</sequence>
<accession>A0A2Z3N790</accession>